<dbReference type="Gene3D" id="1.20.1070.10">
    <property type="entry name" value="Rhodopsin 7-helix transmembrane proteins"/>
    <property type="match status" value="1"/>
</dbReference>
<evidence type="ECO:0000259" key="12">
    <source>
        <dbReference type="PROSITE" id="PS50262"/>
    </source>
</evidence>
<evidence type="ECO:0000313" key="13">
    <source>
        <dbReference type="Proteomes" id="UP000085678"/>
    </source>
</evidence>
<keyword evidence="6 11" id="KW-0472">Membrane</keyword>
<comment type="subcellular location">
    <subcellularLocation>
        <location evidence="1">Membrane</location>
        <topology evidence="1">Multi-pass membrane protein</topology>
    </subcellularLocation>
</comment>
<dbReference type="GeneID" id="106154852"/>
<dbReference type="GO" id="GO:0016020">
    <property type="term" value="C:membrane"/>
    <property type="evidence" value="ECO:0007669"/>
    <property type="project" value="UniProtKB-SubCell"/>
</dbReference>
<protein>
    <submittedName>
        <fullName evidence="14">Prolactin-releasing peptide receptor isoform X1</fullName>
    </submittedName>
</protein>
<evidence type="ECO:0000256" key="11">
    <source>
        <dbReference type="SAM" id="Phobius"/>
    </source>
</evidence>
<keyword evidence="8 9" id="KW-0807">Transducer</keyword>
<proteinExistence type="inferred from homology"/>
<dbReference type="Pfam" id="PF00001">
    <property type="entry name" value="7tm_1"/>
    <property type="match status" value="1"/>
</dbReference>
<dbReference type="InterPro" id="IPR000276">
    <property type="entry name" value="GPCR_Rhodpsn"/>
</dbReference>
<feature type="transmembrane region" description="Helical" evidence="11">
    <location>
        <begin position="271"/>
        <end position="294"/>
    </location>
</feature>
<keyword evidence="7 9" id="KW-0675">Receptor</keyword>
<dbReference type="RefSeq" id="XP_013384820.1">
    <property type="nucleotide sequence ID" value="XM_013529366.1"/>
</dbReference>
<evidence type="ECO:0000256" key="3">
    <source>
        <dbReference type="ARBA" id="ARBA00022692"/>
    </source>
</evidence>
<feature type="region of interest" description="Disordered" evidence="10">
    <location>
        <begin position="364"/>
        <end position="402"/>
    </location>
</feature>
<dbReference type="PROSITE" id="PS50262">
    <property type="entry name" value="G_PROTEIN_RECEP_F1_2"/>
    <property type="match status" value="1"/>
</dbReference>
<feature type="transmembrane region" description="Helical" evidence="11">
    <location>
        <begin position="171"/>
        <end position="191"/>
    </location>
</feature>
<reference evidence="14" key="1">
    <citation type="submission" date="2025-08" db="UniProtKB">
        <authorList>
            <consortium name="RefSeq"/>
        </authorList>
    </citation>
    <scope>IDENTIFICATION</scope>
    <source>
        <tissue evidence="14">Gonads</tissue>
    </source>
</reference>
<dbReference type="PROSITE" id="PS00237">
    <property type="entry name" value="G_PROTEIN_RECEP_F1_1"/>
    <property type="match status" value="1"/>
</dbReference>
<dbReference type="InterPro" id="IPR017452">
    <property type="entry name" value="GPCR_Rhodpsn_7TM"/>
</dbReference>
<feature type="domain" description="G-protein coupled receptors family 1 profile" evidence="12">
    <location>
        <begin position="72"/>
        <end position="330"/>
    </location>
</feature>
<evidence type="ECO:0000313" key="14">
    <source>
        <dbReference type="RefSeq" id="XP_013384820.1"/>
    </source>
</evidence>
<evidence type="ECO:0000256" key="2">
    <source>
        <dbReference type="ARBA" id="ARBA00010663"/>
    </source>
</evidence>
<organism evidence="13 14">
    <name type="scientific">Lingula anatina</name>
    <name type="common">Brachiopod</name>
    <name type="synonym">Lingula unguis</name>
    <dbReference type="NCBI Taxonomy" id="7574"/>
    <lineage>
        <taxon>Eukaryota</taxon>
        <taxon>Metazoa</taxon>
        <taxon>Spiralia</taxon>
        <taxon>Lophotrochozoa</taxon>
        <taxon>Brachiopoda</taxon>
        <taxon>Linguliformea</taxon>
        <taxon>Lingulata</taxon>
        <taxon>Lingulida</taxon>
        <taxon>Linguloidea</taxon>
        <taxon>Lingulidae</taxon>
        <taxon>Lingula</taxon>
    </lineage>
</organism>
<keyword evidence="4 11" id="KW-1133">Transmembrane helix</keyword>
<dbReference type="KEGG" id="lak:106154852"/>
<dbReference type="Proteomes" id="UP000085678">
    <property type="component" value="Unplaced"/>
</dbReference>
<evidence type="ECO:0000256" key="1">
    <source>
        <dbReference type="ARBA" id="ARBA00004141"/>
    </source>
</evidence>
<keyword evidence="13" id="KW-1185">Reference proteome</keyword>
<dbReference type="AlphaFoldDB" id="A0A1S3HFJ9"/>
<feature type="compositionally biased region" description="Polar residues" evidence="10">
    <location>
        <begin position="391"/>
        <end position="402"/>
    </location>
</feature>
<feature type="transmembrane region" description="Helical" evidence="11">
    <location>
        <begin position="131"/>
        <end position="151"/>
    </location>
</feature>
<evidence type="ECO:0000256" key="4">
    <source>
        <dbReference type="ARBA" id="ARBA00022989"/>
    </source>
</evidence>
<evidence type="ECO:0000256" key="9">
    <source>
        <dbReference type="RuleBase" id="RU000688"/>
    </source>
</evidence>
<dbReference type="PRINTS" id="PR01012">
    <property type="entry name" value="NRPEPTIDEYR"/>
</dbReference>
<name>A0A1S3HFJ9_LINAN</name>
<feature type="transmembrane region" description="Helical" evidence="11">
    <location>
        <begin position="227"/>
        <end position="251"/>
    </location>
</feature>
<dbReference type="PANTHER" id="PTHR24235:SF29">
    <property type="entry name" value="GH23382P"/>
    <property type="match status" value="1"/>
</dbReference>
<feature type="transmembrane region" description="Helical" evidence="11">
    <location>
        <begin position="92"/>
        <end position="111"/>
    </location>
</feature>
<feature type="transmembrane region" description="Helical" evidence="11">
    <location>
        <begin position="314"/>
        <end position="333"/>
    </location>
</feature>
<dbReference type="OrthoDB" id="9046662at2759"/>
<dbReference type="SUPFAM" id="SSF81321">
    <property type="entry name" value="Family A G protein-coupled receptor-like"/>
    <property type="match status" value="1"/>
</dbReference>
<keyword evidence="3 9" id="KW-0812">Transmembrane</keyword>
<evidence type="ECO:0000256" key="10">
    <source>
        <dbReference type="SAM" id="MobiDB-lite"/>
    </source>
</evidence>
<evidence type="ECO:0000256" key="5">
    <source>
        <dbReference type="ARBA" id="ARBA00023040"/>
    </source>
</evidence>
<dbReference type="InParanoid" id="A0A1S3HFJ9"/>
<feature type="transmembrane region" description="Helical" evidence="11">
    <location>
        <begin position="57"/>
        <end position="80"/>
    </location>
</feature>
<gene>
    <name evidence="14" type="primary">LOC106154852</name>
</gene>
<evidence type="ECO:0000256" key="7">
    <source>
        <dbReference type="ARBA" id="ARBA00023170"/>
    </source>
</evidence>
<dbReference type="PRINTS" id="PR00237">
    <property type="entry name" value="GPCRRHODOPSN"/>
</dbReference>
<comment type="similarity">
    <text evidence="2 9">Belongs to the G-protein coupled receptor 1 family.</text>
</comment>
<keyword evidence="5 9" id="KW-0297">G-protein coupled receptor</keyword>
<dbReference type="PANTHER" id="PTHR24235">
    <property type="entry name" value="NEUROPEPTIDE Y RECEPTOR"/>
    <property type="match status" value="1"/>
</dbReference>
<dbReference type="SMART" id="SM01381">
    <property type="entry name" value="7TM_GPCR_Srsx"/>
    <property type="match status" value="1"/>
</dbReference>
<dbReference type="InterPro" id="IPR000611">
    <property type="entry name" value="NPY_rcpt"/>
</dbReference>
<dbReference type="STRING" id="7574.A0A1S3HFJ9"/>
<evidence type="ECO:0000256" key="6">
    <source>
        <dbReference type="ARBA" id="ARBA00023136"/>
    </source>
</evidence>
<accession>A0A1S3HFJ9</accession>
<sequence>MSYSEIHIHNGGRETHTVVHSLQGNWTGVSPEELQNMLYNLSTPRLSLVDYPVSKGIIVAVYSILIAMGVLENVFIVYIVFRRRHMRTVTNIFICTLAISDITLLTFNTPLQLYYQLVKNWPFGRVMCKVLFASFAIPIYTSTLTMLMIAFDRYRLILHPMKPRISKRTAVLLICMSNMIAFVIAIPLFIYTDLWEDDQNKSFKALMETQRVLCAEENWPNKDQKSIYTVVTFVTQFLAPLVIAIVLYGQIYLRLKNRKKPSERKTRTTKILAAIVILFIICWLPWSLFSTVLILRLYYSDNTSDNYDTLYDLILKAFAVSSACINPFLYGWLNENYRKELRYIIDKITGTRRSSTYEIALPTEAPSNAPSNAFGPPEEREASVSPDLETTKMSKYPSNTNVTTLTPQRSVQNKNYLDVPQNGKKATPKEQFLGPPPCNGLKVKLVGAEKGSLNHEVKIETVAIMKDNDSTGSQVCL</sequence>
<dbReference type="GO" id="GO:0004983">
    <property type="term" value="F:neuropeptide Y receptor activity"/>
    <property type="evidence" value="ECO:0007669"/>
    <property type="project" value="InterPro"/>
</dbReference>
<dbReference type="CDD" id="cd15203">
    <property type="entry name" value="7tmA_NPYR-like"/>
    <property type="match status" value="1"/>
</dbReference>
<evidence type="ECO:0000256" key="8">
    <source>
        <dbReference type="ARBA" id="ARBA00023224"/>
    </source>
</evidence>